<dbReference type="AlphaFoldDB" id="A0ABD3RFA7"/>
<reference evidence="3 4" key="1">
    <citation type="submission" date="2024-10" db="EMBL/GenBank/DDBJ databases">
        <title>Updated reference genomes for cyclostephanoid diatoms.</title>
        <authorList>
            <person name="Roberts W.R."/>
            <person name="Alverson A.J."/>
        </authorList>
    </citation>
    <scope>NUCLEOTIDE SEQUENCE [LARGE SCALE GENOMIC DNA]</scope>
    <source>
        <strain evidence="3 4">AJA228-03</strain>
    </source>
</reference>
<dbReference type="InterPro" id="IPR036249">
    <property type="entry name" value="Thioredoxin-like_sf"/>
</dbReference>
<feature type="chain" id="PRO_5044798782" description="Thioredoxin domain-containing protein" evidence="2">
    <location>
        <begin position="31"/>
        <end position="240"/>
    </location>
</feature>
<organism evidence="3 4">
    <name type="scientific">Cyclostephanos tholiformis</name>
    <dbReference type="NCBI Taxonomy" id="382380"/>
    <lineage>
        <taxon>Eukaryota</taxon>
        <taxon>Sar</taxon>
        <taxon>Stramenopiles</taxon>
        <taxon>Ochrophyta</taxon>
        <taxon>Bacillariophyta</taxon>
        <taxon>Coscinodiscophyceae</taxon>
        <taxon>Thalassiosirophycidae</taxon>
        <taxon>Stephanodiscales</taxon>
        <taxon>Stephanodiscaceae</taxon>
        <taxon>Cyclostephanos</taxon>
    </lineage>
</organism>
<evidence type="ECO:0008006" key="5">
    <source>
        <dbReference type="Google" id="ProtNLM"/>
    </source>
</evidence>
<comment type="caution">
    <text evidence="3">The sequence shown here is derived from an EMBL/GenBank/DDBJ whole genome shotgun (WGS) entry which is preliminary data.</text>
</comment>
<dbReference type="EMBL" id="JALLPB020000286">
    <property type="protein sequence ID" value="KAL3811027.1"/>
    <property type="molecule type" value="Genomic_DNA"/>
</dbReference>
<gene>
    <name evidence="3" type="ORF">ACHAXA_010288</name>
</gene>
<evidence type="ECO:0000313" key="3">
    <source>
        <dbReference type="EMBL" id="KAL3811027.1"/>
    </source>
</evidence>
<dbReference type="CDD" id="cd01659">
    <property type="entry name" value="TRX_superfamily"/>
    <property type="match status" value="1"/>
</dbReference>
<name>A0ABD3RFA7_9STRA</name>
<evidence type="ECO:0000256" key="1">
    <source>
        <dbReference type="SAM" id="Phobius"/>
    </source>
</evidence>
<dbReference type="PANTHER" id="PTHR34573:SF1">
    <property type="entry name" value="VITAMIN K EPOXIDE REDUCTASE DOMAIN-CONTAINING PROTEIN"/>
    <property type="match status" value="1"/>
</dbReference>
<dbReference type="Gene3D" id="3.40.30.10">
    <property type="entry name" value="Glutaredoxin"/>
    <property type="match status" value="1"/>
</dbReference>
<keyword evidence="2" id="KW-0732">Signal</keyword>
<dbReference type="Proteomes" id="UP001530377">
    <property type="component" value="Unassembled WGS sequence"/>
</dbReference>
<proteinExistence type="predicted"/>
<evidence type="ECO:0000256" key="2">
    <source>
        <dbReference type="SAM" id="SignalP"/>
    </source>
</evidence>
<keyword evidence="1" id="KW-0812">Transmembrane</keyword>
<keyword evidence="1" id="KW-0472">Membrane</keyword>
<feature type="transmembrane region" description="Helical" evidence="1">
    <location>
        <begin position="58"/>
        <end position="81"/>
    </location>
</feature>
<evidence type="ECO:0000313" key="4">
    <source>
        <dbReference type="Proteomes" id="UP001530377"/>
    </source>
</evidence>
<keyword evidence="4" id="KW-1185">Reference proteome</keyword>
<feature type="signal peptide" evidence="2">
    <location>
        <begin position="1"/>
        <end position="30"/>
    </location>
</feature>
<sequence>MFRPMLASCRFLVLLFIISPLSSLLRDAIAWTIPPSKPPMRSWTTEAATGVVSSRDDFLRVVASGIFIPPVAVVAAAALVVDPRPSIAAPPFAVMSEEMGYFPINDQVLNATVMVPASIKRESTQQAISLARYLQSSGAIMYGAFWCPHCRRQRELFGREAFKYLNYVECDPRGYKSRYATCALDGVEGYPSWKFGNGEVRGGEMELSEIAMTSGYLKSRGRFDSRLETGVPPLGGASCR</sequence>
<dbReference type="SUPFAM" id="SSF52833">
    <property type="entry name" value="Thioredoxin-like"/>
    <property type="match status" value="1"/>
</dbReference>
<protein>
    <recommendedName>
        <fullName evidence="5">Thioredoxin domain-containing protein</fullName>
    </recommendedName>
</protein>
<dbReference type="PANTHER" id="PTHR34573">
    <property type="entry name" value="VKC DOMAIN-CONTAINING PROTEIN"/>
    <property type="match status" value="1"/>
</dbReference>
<accession>A0ABD3RFA7</accession>
<keyword evidence="1" id="KW-1133">Transmembrane helix</keyword>